<keyword evidence="4" id="KW-1185">Reference proteome</keyword>
<name>A0A9E8MMI2_9MICO</name>
<protein>
    <submittedName>
        <fullName evidence="3">Uncharacterized protein</fullName>
    </submittedName>
</protein>
<dbReference type="Proteomes" id="UP001164706">
    <property type="component" value="Chromosome"/>
</dbReference>
<dbReference type="RefSeq" id="WP_267782392.1">
    <property type="nucleotide sequence ID" value="NZ_CP113089.1"/>
</dbReference>
<dbReference type="AlphaFoldDB" id="A0A9E8MMI2"/>
<evidence type="ECO:0000256" key="1">
    <source>
        <dbReference type="SAM" id="Phobius"/>
    </source>
</evidence>
<organism evidence="3 4">
    <name type="scientific">Microcella daejeonensis</name>
    <dbReference type="NCBI Taxonomy" id="2994971"/>
    <lineage>
        <taxon>Bacteria</taxon>
        <taxon>Bacillati</taxon>
        <taxon>Actinomycetota</taxon>
        <taxon>Actinomycetes</taxon>
        <taxon>Micrococcales</taxon>
        <taxon>Microbacteriaceae</taxon>
        <taxon>Microcella</taxon>
    </lineage>
</organism>
<feature type="transmembrane region" description="Helical" evidence="1">
    <location>
        <begin position="666"/>
        <end position="688"/>
    </location>
</feature>
<keyword evidence="2" id="KW-0732">Signal</keyword>
<reference evidence="3" key="1">
    <citation type="submission" date="2022-11" db="EMBL/GenBank/DDBJ databases">
        <title>Description of Microcella daejonensis nov. sp, isolated from riverside soil.</title>
        <authorList>
            <person name="Molina K.M."/>
            <person name="Kim S.B."/>
        </authorList>
    </citation>
    <scope>NUCLEOTIDE SEQUENCE</scope>
    <source>
        <strain evidence="3">MMS21-STM12</strain>
    </source>
</reference>
<evidence type="ECO:0000256" key="2">
    <source>
        <dbReference type="SAM" id="SignalP"/>
    </source>
</evidence>
<keyword evidence="1" id="KW-0472">Membrane</keyword>
<keyword evidence="1" id="KW-1133">Transmembrane helix</keyword>
<proteinExistence type="predicted"/>
<gene>
    <name evidence="3" type="ORF">OVN18_05135</name>
</gene>
<feature type="signal peptide" evidence="2">
    <location>
        <begin position="1"/>
        <end position="33"/>
    </location>
</feature>
<evidence type="ECO:0000313" key="3">
    <source>
        <dbReference type="EMBL" id="WAB82389.1"/>
    </source>
</evidence>
<accession>A0A9E8MMI2</accession>
<dbReference type="KEGG" id="mdb:OVN18_05135"/>
<keyword evidence="1" id="KW-0812">Transmembrane</keyword>
<feature type="chain" id="PRO_5038440676" evidence="2">
    <location>
        <begin position="34"/>
        <end position="698"/>
    </location>
</feature>
<sequence length="698" mass="75612">MLRKRFFTAPAAALVALVLGLGGALVSTTAASAHTPRVTTDCQTLTVNLTQYADQKAAVPGTSTTTYQRYSWTGGNTETAPTEVPPSSNWQANTSNYKGELPLDVAFQEANGSNSSWFFWDSTVTTTPGTPATTNTVTVTIDGVVVERADFGKSFAKSYTYGDKYVAHSYSVAIIAHDDPTGSRGWTKTFTGTSTPCARPDVTVPVQLTYMTACAVDTTNTWRFRNPTSTPVTLSLSDGATHVATPGDSIYETPRSSTTLTATWGGPGTGVVAGSTVKASGVDEISDACAGPKPETKVENGQWSVVSTDCETRTITETRTVTTTTYARVGNQWVGTPTTSSETVTRDMTVEELDEYCPVDEQPDALVVRGEWMVGEPDCDSRTVTETRTITRTEFVLVDREWVPGEPVVTERERTRDMTVAELDEYCPVDEQPDALVVRGEWMVGEPDCDSRTVTETRTITRTEFVLVDREWVPGEPVVTERERTRDMTVEELDEYCPVDIEPAALEVLGDWVVSSADCDTREVTETRTVTTTPYVLVDREWVPGESVVDTEERTRPMTEAELDEYCPVDLEPAALEVVGDWMFSGKDCDTTTITESRTVSTTPYVLVDREWVAGSAVETTELRTRAMTDAERTALCPAVPVTPLGELPTLALNDPSTLALTGPSAALGGLGIAGLVALMAGLGLVLLRRPQPVSEEN</sequence>
<evidence type="ECO:0000313" key="4">
    <source>
        <dbReference type="Proteomes" id="UP001164706"/>
    </source>
</evidence>
<dbReference type="EMBL" id="CP113089">
    <property type="protein sequence ID" value="WAB82389.1"/>
    <property type="molecule type" value="Genomic_DNA"/>
</dbReference>